<dbReference type="Proteomes" id="UP001623591">
    <property type="component" value="Unassembled WGS sequence"/>
</dbReference>
<comment type="caution">
    <text evidence="8">The sequence shown here is derived from an EMBL/GenBank/DDBJ whole genome shotgun (WGS) entry which is preliminary data.</text>
</comment>
<evidence type="ECO:0000256" key="4">
    <source>
        <dbReference type="ARBA" id="ARBA00022679"/>
    </source>
</evidence>
<evidence type="ECO:0000256" key="6">
    <source>
        <dbReference type="ARBA" id="ARBA00050776"/>
    </source>
</evidence>
<dbReference type="PANTHER" id="PTHR43586">
    <property type="entry name" value="CYSTEINE DESULFURASE"/>
    <property type="match status" value="1"/>
</dbReference>
<dbReference type="Gene3D" id="3.40.640.10">
    <property type="entry name" value="Type I PLP-dependent aspartate aminotransferase-like (Major domain)"/>
    <property type="match status" value="1"/>
</dbReference>
<name>A0ABW8T781_9CLOT</name>
<evidence type="ECO:0000256" key="5">
    <source>
        <dbReference type="ARBA" id="ARBA00022898"/>
    </source>
</evidence>
<dbReference type="EMBL" id="JBJHZZ010000017">
    <property type="protein sequence ID" value="MFL0248419.1"/>
    <property type="molecule type" value="Genomic_DNA"/>
</dbReference>
<accession>A0ABW8T781</accession>
<comment type="similarity">
    <text evidence="2">Belongs to the class-V pyridoxal-phosphate-dependent aminotransferase family. Csd subfamily.</text>
</comment>
<feature type="domain" description="Aminotransferase class V" evidence="7">
    <location>
        <begin position="26"/>
        <end position="397"/>
    </location>
</feature>
<sequence>MREFKVDEIRKDFPILSQIVNDKPLVYLDNAATTHKPIQVLEAMSAYHHLHNGNPHRGAHYLSVKATEDYENTREKVRKFINAASVKEIIFTKNATESLNLLAYSYGMNFINAGDEIVLCISEHHSNLVPWQKVAKAKGAVLKFMYLNSDYRLTMEEVKTKITDKTKLVSLAFMSNVLGTIYPVREVAEYAHSKGAVVIVDGAQAVPHMKVDVRAIDADFFVFSGHKMLAPMGIGVLYGKESLLEKMPPFLMGGDMIEYVEEQDTTFAELPFKFEAGTQNVEGAVGLSAAIDYLENIGLDKIHEYELQLTGYALGKMGELPNVKIYGPRDLENRGGVISFSIEGCHPHDTASIVDTYGVAIRAGHHCAQPLMKYLGAPATSRASFYFYNTKEEIDIFIESLKSVRKWLGYGS</sequence>
<dbReference type="InterPro" id="IPR000192">
    <property type="entry name" value="Aminotrans_V_dom"/>
</dbReference>
<dbReference type="EC" id="2.8.1.7" evidence="3"/>
<comment type="catalytic activity">
    <reaction evidence="6">
        <text>(sulfur carrier)-H + L-cysteine = (sulfur carrier)-SH + L-alanine</text>
        <dbReference type="Rhea" id="RHEA:43892"/>
        <dbReference type="Rhea" id="RHEA-COMP:14737"/>
        <dbReference type="Rhea" id="RHEA-COMP:14739"/>
        <dbReference type="ChEBI" id="CHEBI:29917"/>
        <dbReference type="ChEBI" id="CHEBI:35235"/>
        <dbReference type="ChEBI" id="CHEBI:57972"/>
        <dbReference type="ChEBI" id="CHEBI:64428"/>
        <dbReference type="EC" id="2.8.1.7"/>
    </reaction>
</comment>
<dbReference type="SUPFAM" id="SSF53383">
    <property type="entry name" value="PLP-dependent transferases"/>
    <property type="match status" value="1"/>
</dbReference>
<dbReference type="CDD" id="cd06453">
    <property type="entry name" value="SufS_like"/>
    <property type="match status" value="1"/>
</dbReference>
<evidence type="ECO:0000256" key="3">
    <source>
        <dbReference type="ARBA" id="ARBA00012239"/>
    </source>
</evidence>
<dbReference type="InterPro" id="IPR010970">
    <property type="entry name" value="Cys_dSase_SufS"/>
</dbReference>
<evidence type="ECO:0000256" key="2">
    <source>
        <dbReference type="ARBA" id="ARBA00010447"/>
    </source>
</evidence>
<dbReference type="Pfam" id="PF00266">
    <property type="entry name" value="Aminotran_5"/>
    <property type="match status" value="1"/>
</dbReference>
<dbReference type="PANTHER" id="PTHR43586:SF8">
    <property type="entry name" value="CYSTEINE DESULFURASE 1, CHLOROPLASTIC"/>
    <property type="match status" value="1"/>
</dbReference>
<dbReference type="RefSeq" id="WP_406770848.1">
    <property type="nucleotide sequence ID" value="NZ_JBJHZZ010000017.1"/>
</dbReference>
<proteinExistence type="inferred from homology"/>
<reference evidence="8 9" key="1">
    <citation type="submission" date="2024-11" db="EMBL/GenBank/DDBJ databases">
        <authorList>
            <person name="Heng Y.C."/>
            <person name="Lim A.C.H."/>
            <person name="Lee J.K.Y."/>
            <person name="Kittelmann S."/>
        </authorList>
    </citation>
    <scope>NUCLEOTIDE SEQUENCE [LARGE SCALE GENOMIC DNA]</scope>
    <source>
        <strain evidence="8 9">WILCCON 0185</strain>
    </source>
</reference>
<evidence type="ECO:0000313" key="9">
    <source>
        <dbReference type="Proteomes" id="UP001623591"/>
    </source>
</evidence>
<dbReference type="InterPro" id="IPR015422">
    <property type="entry name" value="PyrdxlP-dep_Trfase_small"/>
</dbReference>
<protein>
    <recommendedName>
        <fullName evidence="3">cysteine desulfurase</fullName>
        <ecNumber evidence="3">2.8.1.7</ecNumber>
    </recommendedName>
</protein>
<evidence type="ECO:0000256" key="1">
    <source>
        <dbReference type="ARBA" id="ARBA00001933"/>
    </source>
</evidence>
<keyword evidence="9" id="KW-1185">Reference proteome</keyword>
<keyword evidence="4 8" id="KW-0808">Transferase</keyword>
<dbReference type="GO" id="GO:0031071">
    <property type="term" value="F:cysteine desulfurase activity"/>
    <property type="evidence" value="ECO:0007669"/>
    <property type="project" value="UniProtKB-EC"/>
</dbReference>
<keyword evidence="5" id="KW-0663">Pyridoxal phosphate</keyword>
<evidence type="ECO:0000259" key="7">
    <source>
        <dbReference type="Pfam" id="PF00266"/>
    </source>
</evidence>
<evidence type="ECO:0000313" key="8">
    <source>
        <dbReference type="EMBL" id="MFL0248419.1"/>
    </source>
</evidence>
<dbReference type="InterPro" id="IPR015421">
    <property type="entry name" value="PyrdxlP-dep_Trfase_major"/>
</dbReference>
<dbReference type="InterPro" id="IPR015424">
    <property type="entry name" value="PyrdxlP-dep_Trfase"/>
</dbReference>
<dbReference type="NCBIfam" id="TIGR01979">
    <property type="entry name" value="sufS"/>
    <property type="match status" value="1"/>
</dbReference>
<comment type="cofactor">
    <cofactor evidence="1">
        <name>pyridoxal 5'-phosphate</name>
        <dbReference type="ChEBI" id="CHEBI:597326"/>
    </cofactor>
</comment>
<gene>
    <name evidence="8" type="ORF">ACJDUG_15835</name>
</gene>
<dbReference type="Gene3D" id="3.90.1150.10">
    <property type="entry name" value="Aspartate Aminotransferase, domain 1"/>
    <property type="match status" value="1"/>
</dbReference>
<organism evidence="8 9">
    <name type="scientific">Candidatus Clostridium stratigraminis</name>
    <dbReference type="NCBI Taxonomy" id="3381661"/>
    <lineage>
        <taxon>Bacteria</taxon>
        <taxon>Bacillati</taxon>
        <taxon>Bacillota</taxon>
        <taxon>Clostridia</taxon>
        <taxon>Eubacteriales</taxon>
        <taxon>Clostridiaceae</taxon>
        <taxon>Clostridium</taxon>
    </lineage>
</organism>